<name>A0ABW4K663_9HYPH</name>
<dbReference type="InterPro" id="IPR056800">
    <property type="entry name" value="vWA_Ro60"/>
</dbReference>
<comment type="similarity">
    <text evidence="2">Belongs to the Ro 60 kDa family.</text>
</comment>
<dbReference type="SUPFAM" id="SSF140864">
    <property type="entry name" value="TROVE domain-like"/>
    <property type="match status" value="1"/>
</dbReference>
<evidence type="ECO:0000259" key="7">
    <source>
        <dbReference type="PROSITE" id="PS50988"/>
    </source>
</evidence>
<dbReference type="SUPFAM" id="SSF53300">
    <property type="entry name" value="vWA-like"/>
    <property type="match status" value="1"/>
</dbReference>
<organism evidence="8 9">
    <name type="scientific">Methylopila henanensis</name>
    <dbReference type="NCBI Taxonomy" id="873516"/>
    <lineage>
        <taxon>Bacteria</taxon>
        <taxon>Pseudomonadati</taxon>
        <taxon>Pseudomonadota</taxon>
        <taxon>Alphaproteobacteria</taxon>
        <taxon>Hyphomicrobiales</taxon>
        <taxon>Methylopilaceae</taxon>
        <taxon>Methylopila</taxon>
    </lineage>
</organism>
<evidence type="ECO:0000313" key="8">
    <source>
        <dbReference type="EMBL" id="MFD1702563.1"/>
    </source>
</evidence>
<dbReference type="EMBL" id="JBHUER010000003">
    <property type="protein sequence ID" value="MFD1702563.1"/>
    <property type="molecule type" value="Genomic_DNA"/>
</dbReference>
<evidence type="ECO:0000256" key="5">
    <source>
        <dbReference type="ARBA" id="ARBA00022884"/>
    </source>
</evidence>
<evidence type="ECO:0000313" key="9">
    <source>
        <dbReference type="Proteomes" id="UP001597308"/>
    </source>
</evidence>
<keyword evidence="9" id="KW-1185">Reference proteome</keyword>
<dbReference type="InterPro" id="IPR036465">
    <property type="entry name" value="vWFA_dom_sf"/>
</dbReference>
<dbReference type="RefSeq" id="WP_378797974.1">
    <property type="nucleotide sequence ID" value="NZ_JBHUER010000003.1"/>
</dbReference>
<dbReference type="PANTHER" id="PTHR14202">
    <property type="entry name" value="60 KDA RIBONUCLEOPROTEIN SSA/RO"/>
    <property type="match status" value="1"/>
</dbReference>
<protein>
    <submittedName>
        <fullName evidence="8">RNA-binding protein</fullName>
    </submittedName>
</protein>
<keyword evidence="4" id="KW-0479">Metal-binding</keyword>
<keyword evidence="3" id="KW-0963">Cytoplasm</keyword>
<gene>
    <name evidence="8" type="ORF">ACFSCV_06045</name>
</gene>
<accession>A0ABW4K663</accession>
<dbReference type="PROSITE" id="PS50988">
    <property type="entry name" value="TROVE"/>
    <property type="match status" value="1"/>
</dbReference>
<dbReference type="Pfam" id="PF25045">
    <property type="entry name" value="vWA_Ro60"/>
    <property type="match status" value="1"/>
</dbReference>
<evidence type="ECO:0000256" key="4">
    <source>
        <dbReference type="ARBA" id="ARBA00022723"/>
    </source>
</evidence>
<comment type="subcellular location">
    <subcellularLocation>
        <location evidence="1">Cytoplasm</location>
    </subcellularLocation>
</comment>
<reference evidence="9" key="1">
    <citation type="journal article" date="2019" name="Int. J. Syst. Evol. Microbiol.">
        <title>The Global Catalogue of Microorganisms (GCM) 10K type strain sequencing project: providing services to taxonomists for standard genome sequencing and annotation.</title>
        <authorList>
            <consortium name="The Broad Institute Genomics Platform"/>
            <consortium name="The Broad Institute Genome Sequencing Center for Infectious Disease"/>
            <person name="Wu L."/>
            <person name="Ma J."/>
        </authorList>
    </citation>
    <scope>NUCLEOTIDE SEQUENCE [LARGE SCALE GENOMIC DNA]</scope>
    <source>
        <strain evidence="9">KCTC 23707</strain>
    </source>
</reference>
<dbReference type="PANTHER" id="PTHR14202:SF0">
    <property type="entry name" value="RNA-BINDING PROTEIN RO60"/>
    <property type="match status" value="1"/>
</dbReference>
<dbReference type="InterPro" id="IPR040322">
    <property type="entry name" value="TROVE2"/>
</dbReference>
<comment type="caution">
    <text evidence="8">The sequence shown here is derived from an EMBL/GenBank/DDBJ whole genome shotgun (WGS) entry which is preliminary data.</text>
</comment>
<evidence type="ECO:0000256" key="1">
    <source>
        <dbReference type="ARBA" id="ARBA00004496"/>
    </source>
</evidence>
<dbReference type="InterPro" id="IPR008858">
    <property type="entry name" value="TROVE_dom"/>
</dbReference>
<evidence type="ECO:0000256" key="3">
    <source>
        <dbReference type="ARBA" id="ARBA00022490"/>
    </source>
</evidence>
<evidence type="ECO:0000256" key="2">
    <source>
        <dbReference type="ARBA" id="ARBA00007814"/>
    </source>
</evidence>
<proteinExistence type="inferred from homology"/>
<feature type="domain" description="TROVE" evidence="7">
    <location>
        <begin position="20"/>
        <end position="325"/>
    </location>
</feature>
<dbReference type="Gene3D" id="3.40.50.410">
    <property type="entry name" value="von Willebrand factor, type A domain"/>
    <property type="match status" value="1"/>
</dbReference>
<evidence type="ECO:0000256" key="6">
    <source>
        <dbReference type="ARBA" id="ARBA00023274"/>
    </source>
</evidence>
<dbReference type="Proteomes" id="UP001597308">
    <property type="component" value="Unassembled WGS sequence"/>
</dbReference>
<dbReference type="InterPro" id="IPR037214">
    <property type="entry name" value="TROVE_dom_sf"/>
</dbReference>
<sequence>MANKALFKSIVGRLAPAATATNHAGASAYAYGPRHQLAQLAVTGSLGRTFYAEPEAQLEAALKLAHEVEPAFLARTAVYARKRGHMKDLPALLLAALSGMQGTEFVRAFPQVVDNGRMLCNFVQIMRSGVTGRKSLGTRPKKLVQAWLDAASDHQILNAAVGQAPSLADVIKMVHPRPASPQRAALFGWLIGRPYDVAAAPEIVRAFEAFKKDPVGDVPDVPFQMLTSLPLTGEQWAGVGRKAGWHMLRMNLNTFARHGAFEVEGFADFVAERLRDAHAIRRAKVFPYQLMAAYAATGKDVPAVVREALQDAMEAAVSNVPTVAGNVVVCPDVSGSMSSSVTGYRPGATSAVRCIDVAALVAAALLRANRSARVMPFEWDVVEIDLNPRDSVLTNAAKLAGVGGGGTNCSAPVERLAVEKAKVDLLVFVSDNESWAHGRRGPGTALMQSFRKLKAINPGLKMVCVDIQPYGATQAIESEDILNVGGFSDAVFEMIGHFADGTLGPDHWVGDIEKIEL</sequence>
<keyword evidence="6" id="KW-0687">Ribonucleoprotein</keyword>
<keyword evidence="5" id="KW-0694">RNA-binding</keyword>